<feature type="region of interest" description="Disordered" evidence="2">
    <location>
        <begin position="55"/>
        <end position="84"/>
    </location>
</feature>
<dbReference type="SUPFAM" id="SSF47459">
    <property type="entry name" value="HLH, helix-loop-helix DNA-binding domain"/>
    <property type="match status" value="1"/>
</dbReference>
<dbReference type="AlphaFoldDB" id="A0A2P4XMU7"/>
<organism evidence="3 4">
    <name type="scientific">Phytophthora palmivora</name>
    <dbReference type="NCBI Taxonomy" id="4796"/>
    <lineage>
        <taxon>Eukaryota</taxon>
        <taxon>Sar</taxon>
        <taxon>Stramenopiles</taxon>
        <taxon>Oomycota</taxon>
        <taxon>Peronosporomycetes</taxon>
        <taxon>Peronosporales</taxon>
        <taxon>Peronosporaceae</taxon>
        <taxon>Phytophthora</taxon>
    </lineage>
</organism>
<evidence type="ECO:0008006" key="5">
    <source>
        <dbReference type="Google" id="ProtNLM"/>
    </source>
</evidence>
<keyword evidence="4" id="KW-1185">Reference proteome</keyword>
<sequence>MYRRFPGANLPSSNNLVGQQVDDQRNSLLHKNENDCWNRFSLSFMDEQQEQQRCEKGAESKTLESSQDYKDGISTEHVTSPPLSSFSMLTKDGDGFRLNFGSLPKESVYQHQANAPDNEHVTEINTRAMQDAMELVSFKLGQQDESSVLEMSRNTGDTTGDTLVNQSEVATTLPSLHCPNVSSSDDDDMLPIGGSSMTNSEHFENDRGFRKKSREKMRRHEVNIKVNVMNEYMVGKLIYLTIGLPRQFEMLVNVLGLAGRVRKKNILHEAASTIKGLRRECNQLRYERDRLQQQLGSLATYLQNPEQRPPHLMT</sequence>
<evidence type="ECO:0000313" key="3">
    <source>
        <dbReference type="EMBL" id="POM66868.1"/>
    </source>
</evidence>
<feature type="compositionally biased region" description="Basic and acidic residues" evidence="2">
    <location>
        <begin position="55"/>
        <end position="74"/>
    </location>
</feature>
<dbReference type="GO" id="GO:0046983">
    <property type="term" value="F:protein dimerization activity"/>
    <property type="evidence" value="ECO:0007669"/>
    <property type="project" value="InterPro"/>
</dbReference>
<name>A0A2P4XMU7_9STRA</name>
<evidence type="ECO:0000256" key="1">
    <source>
        <dbReference type="SAM" id="Coils"/>
    </source>
</evidence>
<gene>
    <name evidence="3" type="ORF">PHPALM_17202</name>
</gene>
<dbReference type="OrthoDB" id="128811at2759"/>
<keyword evidence="1" id="KW-0175">Coiled coil</keyword>
<evidence type="ECO:0000313" key="4">
    <source>
        <dbReference type="Proteomes" id="UP000237271"/>
    </source>
</evidence>
<feature type="region of interest" description="Disordered" evidence="2">
    <location>
        <begin position="195"/>
        <end position="214"/>
    </location>
</feature>
<reference evidence="3 4" key="1">
    <citation type="journal article" date="2017" name="Genome Biol. Evol.">
        <title>Phytophthora megakarya and P. palmivora, closely related causal agents of cacao black pod rot, underwent increases in genome sizes and gene numbers by different mechanisms.</title>
        <authorList>
            <person name="Ali S.S."/>
            <person name="Shao J."/>
            <person name="Lary D.J."/>
            <person name="Kronmiller B."/>
            <person name="Shen D."/>
            <person name="Strem M.D."/>
            <person name="Amoako-Attah I."/>
            <person name="Akrofi A.Y."/>
            <person name="Begoude B.A."/>
            <person name="Ten Hoopen G.M."/>
            <person name="Coulibaly K."/>
            <person name="Kebe B.I."/>
            <person name="Melnick R.L."/>
            <person name="Guiltinan M.J."/>
            <person name="Tyler B.M."/>
            <person name="Meinhardt L.W."/>
            <person name="Bailey B.A."/>
        </authorList>
    </citation>
    <scope>NUCLEOTIDE SEQUENCE [LARGE SCALE GENOMIC DNA]</scope>
    <source>
        <strain evidence="4">sbr112.9</strain>
    </source>
</reference>
<proteinExistence type="predicted"/>
<dbReference type="EMBL" id="NCKW01009514">
    <property type="protein sequence ID" value="POM66868.1"/>
    <property type="molecule type" value="Genomic_DNA"/>
</dbReference>
<accession>A0A2P4XMU7</accession>
<feature type="coiled-coil region" evidence="1">
    <location>
        <begin position="267"/>
        <end position="294"/>
    </location>
</feature>
<dbReference type="Proteomes" id="UP000237271">
    <property type="component" value="Unassembled WGS sequence"/>
</dbReference>
<comment type="caution">
    <text evidence="3">The sequence shown here is derived from an EMBL/GenBank/DDBJ whole genome shotgun (WGS) entry which is preliminary data.</text>
</comment>
<evidence type="ECO:0000256" key="2">
    <source>
        <dbReference type="SAM" id="MobiDB-lite"/>
    </source>
</evidence>
<dbReference type="InterPro" id="IPR036638">
    <property type="entry name" value="HLH_DNA-bd_sf"/>
</dbReference>
<protein>
    <recommendedName>
        <fullName evidence="5">BHLH domain-containing protein</fullName>
    </recommendedName>
</protein>